<organism evidence="10 11">
    <name type="scientific">Rheinheimera tilapiae</name>
    <dbReference type="NCBI Taxonomy" id="875043"/>
    <lineage>
        <taxon>Bacteria</taxon>
        <taxon>Pseudomonadati</taxon>
        <taxon>Pseudomonadota</taxon>
        <taxon>Gammaproteobacteria</taxon>
        <taxon>Chromatiales</taxon>
        <taxon>Chromatiaceae</taxon>
        <taxon>Rheinheimera</taxon>
    </lineage>
</organism>
<dbReference type="InterPro" id="IPR018181">
    <property type="entry name" value="Heat_shock_70_CS"/>
</dbReference>
<keyword evidence="6 7" id="KW-0346">Stress response</keyword>
<dbReference type="PROSITE" id="PS00297">
    <property type="entry name" value="HSP70_1"/>
    <property type="match status" value="1"/>
</dbReference>
<dbReference type="Gene3D" id="3.90.640.10">
    <property type="entry name" value="Actin, Chain A, domain 4"/>
    <property type="match status" value="1"/>
</dbReference>
<dbReference type="Pfam" id="PF00012">
    <property type="entry name" value="HSP70"/>
    <property type="match status" value="1"/>
</dbReference>
<evidence type="ECO:0000256" key="8">
    <source>
        <dbReference type="RuleBase" id="RU003322"/>
    </source>
</evidence>
<evidence type="ECO:0000313" key="11">
    <source>
        <dbReference type="Proteomes" id="UP001589813"/>
    </source>
</evidence>
<dbReference type="InterPro" id="IPR012725">
    <property type="entry name" value="Chaperone_DnaK"/>
</dbReference>
<dbReference type="RefSeq" id="WP_377241162.1">
    <property type="nucleotide sequence ID" value="NZ_JBHLXP010000001.1"/>
</dbReference>
<reference evidence="10 11" key="1">
    <citation type="submission" date="2024-09" db="EMBL/GenBank/DDBJ databases">
        <authorList>
            <person name="Sun Q."/>
            <person name="Mori K."/>
        </authorList>
    </citation>
    <scope>NUCLEOTIDE SEQUENCE [LARGE SCALE GENOMIC DNA]</scope>
    <source>
        <strain evidence="10 11">KCTC 23315</strain>
    </source>
</reference>
<comment type="function">
    <text evidence="7">Acts as a chaperone.</text>
</comment>
<keyword evidence="3 7" id="KW-0597">Phosphoprotein</keyword>
<dbReference type="PROSITE" id="PS01036">
    <property type="entry name" value="HSP70_3"/>
    <property type="match status" value="1"/>
</dbReference>
<proteinExistence type="evidence at transcript level"/>
<evidence type="ECO:0000256" key="9">
    <source>
        <dbReference type="SAM" id="MobiDB-lite"/>
    </source>
</evidence>
<evidence type="ECO:0000256" key="7">
    <source>
        <dbReference type="HAMAP-Rule" id="MF_00332"/>
    </source>
</evidence>
<keyword evidence="7" id="KW-0143">Chaperone</keyword>
<feature type="compositionally biased region" description="Low complexity" evidence="9">
    <location>
        <begin position="600"/>
        <end position="616"/>
    </location>
</feature>
<accession>A0ABV6BDU7</accession>
<dbReference type="InterPro" id="IPR043129">
    <property type="entry name" value="ATPase_NBD"/>
</dbReference>
<evidence type="ECO:0000313" key="10">
    <source>
        <dbReference type="EMBL" id="MFC0047680.1"/>
    </source>
</evidence>
<dbReference type="Gene3D" id="3.30.420.40">
    <property type="match status" value="2"/>
</dbReference>
<dbReference type="EMBL" id="JBHLXP010000001">
    <property type="protein sequence ID" value="MFC0047680.1"/>
    <property type="molecule type" value="Genomic_DNA"/>
</dbReference>
<dbReference type="SUPFAM" id="SSF100920">
    <property type="entry name" value="Heat shock protein 70kD (HSP70), peptide-binding domain"/>
    <property type="match status" value="1"/>
</dbReference>
<gene>
    <name evidence="7 10" type="primary">dnaK</name>
    <name evidence="10" type="ORF">ACFFJP_05215</name>
</gene>
<keyword evidence="11" id="KW-1185">Reference proteome</keyword>
<keyword evidence="4 7" id="KW-0547">Nucleotide-binding</keyword>
<dbReference type="NCBIfam" id="TIGR02350">
    <property type="entry name" value="prok_dnaK"/>
    <property type="match status" value="1"/>
</dbReference>
<keyword evidence="5 7" id="KW-0067">ATP-binding</keyword>
<name>A0ABV6BDU7_9GAMM</name>
<evidence type="ECO:0000256" key="1">
    <source>
        <dbReference type="ARBA" id="ARBA00007381"/>
    </source>
</evidence>
<evidence type="ECO:0000256" key="6">
    <source>
        <dbReference type="ARBA" id="ARBA00023016"/>
    </source>
</evidence>
<evidence type="ECO:0000256" key="3">
    <source>
        <dbReference type="ARBA" id="ARBA00022553"/>
    </source>
</evidence>
<evidence type="ECO:0000256" key="4">
    <source>
        <dbReference type="ARBA" id="ARBA00022741"/>
    </source>
</evidence>
<dbReference type="CDD" id="cd10234">
    <property type="entry name" value="ASKHA_NBD_HSP70_DnaK-like"/>
    <property type="match status" value="1"/>
</dbReference>
<protein>
    <recommendedName>
        <fullName evidence="2 7">Chaperone protein DnaK</fullName>
    </recommendedName>
    <alternativeName>
        <fullName evidence="7">HSP70</fullName>
    </alternativeName>
    <alternativeName>
        <fullName evidence="7">Heat shock 70 kDa protein</fullName>
    </alternativeName>
    <alternativeName>
        <fullName evidence="7">Heat shock protein 70</fullName>
    </alternativeName>
</protein>
<sequence length="633" mass="68546">MGRIIGIDLGTTNSCVAILDGDQPRVIENAEGTRTTPSIIAYAEDGEVLVGQPAKRQAVTNPKNTLFAIKRLIGRRFEDAEVQRDIKIMPYQIVRADNGDAWVEVKGKKLAAPQISAEVLKKMKKTAEDYLGEPVTEAVITVPAYFNDAQRQATKDAGRIAGLEVKRIINEPTAAALAYGMDKKKGDTKIAVYDLGGGTFDISIIEIDDVDGEQTFEVLSTNGDTHLGGEDFDSRLINYLVDEFKKEQGIDLRNDPLAMQRLKESAEKAKIELSSASQTEVNLPYITADATGPKHLNIKVTRAKLEALVDDLITRTIEPLKQALKDADLSVSDINDIILVGGQTRMPKVQEAVTAFFGKEPRKDVNPDEAVAVGAAIQGAVLSGDVTDVLLLDVTPLSLGIETMGSVMTALIEKNTTIPTKKSQTFSTAEDNQSAVTIHVLQGERKQASANKSLGQFNLEGIRAGRRGEPQIEVTFDLDADGILHVSAKDKDTGKEQKITIKSSSGLTDDEIQRMVRDAELNAEEDKKFEELVQTRNQADALVHATRKQVEEAGANLATNDKQEIEAAISALESVIKGSDKAEIEAKTQALVQAAQKLQAAAQQHNPGAEAANAKNANDDVVDAEFEEVKDNK</sequence>
<evidence type="ECO:0000256" key="5">
    <source>
        <dbReference type="ARBA" id="ARBA00022840"/>
    </source>
</evidence>
<dbReference type="Gene3D" id="2.60.34.10">
    <property type="entry name" value="Substrate Binding Domain Of DNAk, Chain A, domain 1"/>
    <property type="match status" value="1"/>
</dbReference>
<dbReference type="HAMAP" id="MF_00332">
    <property type="entry name" value="DnaK"/>
    <property type="match status" value="1"/>
</dbReference>
<comment type="induction">
    <text evidence="7">By stress conditions e.g. heat shock.</text>
</comment>
<dbReference type="PROSITE" id="PS00329">
    <property type="entry name" value="HSP70_2"/>
    <property type="match status" value="1"/>
</dbReference>
<feature type="region of interest" description="Disordered" evidence="9">
    <location>
        <begin position="600"/>
        <end position="633"/>
    </location>
</feature>
<dbReference type="PANTHER" id="PTHR19375">
    <property type="entry name" value="HEAT SHOCK PROTEIN 70KDA"/>
    <property type="match status" value="1"/>
</dbReference>
<comment type="similarity">
    <text evidence="1 7 8">Belongs to the heat shock protein 70 family.</text>
</comment>
<dbReference type="NCBIfam" id="NF003520">
    <property type="entry name" value="PRK05183.1"/>
    <property type="match status" value="1"/>
</dbReference>
<dbReference type="InterPro" id="IPR029047">
    <property type="entry name" value="HSP70_peptide-bd_sf"/>
</dbReference>
<dbReference type="SUPFAM" id="SSF53067">
    <property type="entry name" value="Actin-like ATPase domain"/>
    <property type="match status" value="2"/>
</dbReference>
<dbReference type="Gene3D" id="1.20.1270.10">
    <property type="match status" value="1"/>
</dbReference>
<dbReference type="InterPro" id="IPR013126">
    <property type="entry name" value="Hsp_70_fam"/>
</dbReference>
<dbReference type="NCBIfam" id="NF001413">
    <property type="entry name" value="PRK00290.1"/>
    <property type="match status" value="1"/>
</dbReference>
<dbReference type="PRINTS" id="PR00301">
    <property type="entry name" value="HEATSHOCK70"/>
</dbReference>
<comment type="caution">
    <text evidence="10">The sequence shown here is derived from an EMBL/GenBank/DDBJ whole genome shotgun (WGS) entry which is preliminary data.</text>
</comment>
<evidence type="ECO:0000256" key="2">
    <source>
        <dbReference type="ARBA" id="ARBA00014415"/>
    </source>
</evidence>
<feature type="modified residue" description="Phosphothreonine; by autocatalysis" evidence="7">
    <location>
        <position position="199"/>
    </location>
</feature>
<dbReference type="Proteomes" id="UP001589813">
    <property type="component" value="Unassembled WGS sequence"/>
</dbReference>
<dbReference type="InterPro" id="IPR029048">
    <property type="entry name" value="HSP70_C_sf"/>
</dbReference>